<evidence type="ECO:0000256" key="1">
    <source>
        <dbReference type="SAM" id="Phobius"/>
    </source>
</evidence>
<feature type="transmembrane region" description="Helical" evidence="1">
    <location>
        <begin position="79"/>
        <end position="98"/>
    </location>
</feature>
<keyword evidence="1" id="KW-0812">Transmembrane</keyword>
<gene>
    <name evidence="2" type="ORF">JS44_16130</name>
</gene>
<accession>A0A094IWU8</accession>
<feature type="transmembrane region" description="Helical" evidence="1">
    <location>
        <begin position="110"/>
        <end position="128"/>
    </location>
</feature>
<organism evidence="2">
    <name type="scientific">Anoxybacillus flavithermus</name>
    <dbReference type="NCBI Taxonomy" id="33934"/>
    <lineage>
        <taxon>Bacteria</taxon>
        <taxon>Bacillati</taxon>
        <taxon>Bacillota</taxon>
        <taxon>Bacilli</taxon>
        <taxon>Bacillales</taxon>
        <taxon>Anoxybacillaceae</taxon>
        <taxon>Anoxybacillus</taxon>
    </lineage>
</organism>
<keyword evidence="1" id="KW-1133">Transmembrane helix</keyword>
<evidence type="ECO:0000313" key="2">
    <source>
        <dbReference type="EMBL" id="KFZ32160.1"/>
    </source>
</evidence>
<comment type="caution">
    <text evidence="2">The sequence shown here is derived from an EMBL/GenBank/DDBJ whole genome shotgun (WGS) entry which is preliminary data.</text>
</comment>
<keyword evidence="1" id="KW-0472">Membrane</keyword>
<protein>
    <submittedName>
        <fullName evidence="2">Uncharacterized protein</fullName>
    </submittedName>
</protein>
<feature type="transmembrane region" description="Helical" evidence="1">
    <location>
        <begin position="34"/>
        <end position="59"/>
    </location>
</feature>
<dbReference type="AlphaFoldDB" id="A0A094IWU8"/>
<name>A0A094IWU8_9BACL</name>
<dbReference type="EMBL" id="JPZO01000173">
    <property type="protein sequence ID" value="KFZ32160.1"/>
    <property type="molecule type" value="Genomic_DNA"/>
</dbReference>
<proteinExistence type="predicted"/>
<sequence>MIFQTKIQRVGTISEFLRSEQSVKRFKQNGIEAVLTIAGSTILLTFTGVDFASAATVSGFVYEKATNAFMPLVELIKGLSYPIALVIMSGGALMLMIGNKEKGYSMIQNASIGYILVQMMPMLMKLLVEIAKAM</sequence>
<reference evidence="2" key="1">
    <citation type="submission" date="2014-08" db="EMBL/GenBank/DDBJ databases">
        <title>Fullgenome sequencing of Anoxybacillus sp.25 isolate from Garga hot-spring Russia.</title>
        <authorList>
            <person name="Rozanov A.S."/>
            <person name="Kotenko A.V."/>
            <person name="Malup T.K."/>
            <person name="Peltek S.E."/>
        </authorList>
    </citation>
    <scope>NUCLEOTIDE SEQUENCE [LARGE SCALE GENOMIC DNA]</scope>
    <source>
        <strain evidence="2">25</strain>
    </source>
</reference>